<organism evidence="1 2">
    <name type="scientific">Eumeta variegata</name>
    <name type="common">Bagworm moth</name>
    <name type="synonym">Eumeta japonica</name>
    <dbReference type="NCBI Taxonomy" id="151549"/>
    <lineage>
        <taxon>Eukaryota</taxon>
        <taxon>Metazoa</taxon>
        <taxon>Ecdysozoa</taxon>
        <taxon>Arthropoda</taxon>
        <taxon>Hexapoda</taxon>
        <taxon>Insecta</taxon>
        <taxon>Pterygota</taxon>
        <taxon>Neoptera</taxon>
        <taxon>Endopterygota</taxon>
        <taxon>Lepidoptera</taxon>
        <taxon>Glossata</taxon>
        <taxon>Ditrysia</taxon>
        <taxon>Tineoidea</taxon>
        <taxon>Psychidae</taxon>
        <taxon>Oiketicinae</taxon>
        <taxon>Eumeta</taxon>
    </lineage>
</organism>
<evidence type="ECO:0000313" key="2">
    <source>
        <dbReference type="Proteomes" id="UP000299102"/>
    </source>
</evidence>
<dbReference type="Proteomes" id="UP000299102">
    <property type="component" value="Unassembled WGS sequence"/>
</dbReference>
<keyword evidence="2" id="KW-1185">Reference proteome</keyword>
<evidence type="ECO:0000313" key="1">
    <source>
        <dbReference type="EMBL" id="GBP78528.1"/>
    </source>
</evidence>
<gene>
    <name evidence="1" type="ORF">EVAR_60545_1</name>
</gene>
<dbReference type="EMBL" id="BGZK01001372">
    <property type="protein sequence ID" value="GBP78528.1"/>
    <property type="molecule type" value="Genomic_DNA"/>
</dbReference>
<proteinExistence type="predicted"/>
<comment type="caution">
    <text evidence="1">The sequence shown here is derived from an EMBL/GenBank/DDBJ whole genome shotgun (WGS) entry which is preliminary data.</text>
</comment>
<name>A0A4C1YQV7_EUMVA</name>
<dbReference type="AlphaFoldDB" id="A0A4C1YQV7"/>
<protein>
    <submittedName>
        <fullName evidence="1">Uncharacterized protein</fullName>
    </submittedName>
</protein>
<sequence>MPDVRTSVFMVSHDEGCCGNGERSTSDCRGQCVCARAAREDGTLNGEAGVVETKQDRYYGYLSCVKRLTLPWRRYENTVALNVQRSWGGGIERDRSRVNAWHSNACA</sequence>
<accession>A0A4C1YQV7</accession>
<dbReference type="OrthoDB" id="6109at2759"/>
<reference evidence="1 2" key="1">
    <citation type="journal article" date="2019" name="Commun. Biol.">
        <title>The bagworm genome reveals a unique fibroin gene that provides high tensile strength.</title>
        <authorList>
            <person name="Kono N."/>
            <person name="Nakamura H."/>
            <person name="Ohtoshi R."/>
            <person name="Tomita M."/>
            <person name="Numata K."/>
            <person name="Arakawa K."/>
        </authorList>
    </citation>
    <scope>NUCLEOTIDE SEQUENCE [LARGE SCALE GENOMIC DNA]</scope>
</reference>